<evidence type="ECO:0000313" key="2">
    <source>
        <dbReference type="Proteomes" id="UP000712713"/>
    </source>
</evidence>
<protein>
    <submittedName>
        <fullName evidence="1">Uncharacterized protein</fullName>
    </submittedName>
</protein>
<sequence>FRNIEIGRAATGATGSPTATVTYCIDRSNVSAVSIDTGAPIDIDTTYNLSETVTLEKGNDSQWRVALVRNEQSQC</sequence>
<evidence type="ECO:0000313" key="1">
    <source>
        <dbReference type="EMBL" id="HJE50789.1"/>
    </source>
</evidence>
<reference evidence="1" key="2">
    <citation type="submission" date="2021-09" db="EMBL/GenBank/DDBJ databases">
        <authorList>
            <person name="Gilroy R."/>
        </authorList>
    </citation>
    <scope>NUCLEOTIDE SEQUENCE</scope>
    <source>
        <strain evidence="1">ChiGjej3B3-7470</strain>
    </source>
</reference>
<accession>A0A921EMA3</accession>
<proteinExistence type="predicted"/>
<name>A0A921EMA3_9ACTN</name>
<organism evidence="1 2">
    <name type="scientific">Tessaracoccus flavescens</name>
    <dbReference type="NCBI Taxonomy" id="399497"/>
    <lineage>
        <taxon>Bacteria</taxon>
        <taxon>Bacillati</taxon>
        <taxon>Actinomycetota</taxon>
        <taxon>Actinomycetes</taxon>
        <taxon>Propionibacteriales</taxon>
        <taxon>Propionibacteriaceae</taxon>
        <taxon>Tessaracoccus</taxon>
    </lineage>
</organism>
<dbReference type="EMBL" id="DYZF01000051">
    <property type="protein sequence ID" value="HJE50789.1"/>
    <property type="molecule type" value="Genomic_DNA"/>
</dbReference>
<gene>
    <name evidence="1" type="ORF">K8V15_02210</name>
</gene>
<dbReference type="AlphaFoldDB" id="A0A921EMA3"/>
<reference evidence="1" key="1">
    <citation type="journal article" date="2021" name="PeerJ">
        <title>Extensive microbial diversity within the chicken gut microbiome revealed by metagenomics and culture.</title>
        <authorList>
            <person name="Gilroy R."/>
            <person name="Ravi A."/>
            <person name="Getino M."/>
            <person name="Pursley I."/>
            <person name="Horton D.L."/>
            <person name="Alikhan N.F."/>
            <person name="Baker D."/>
            <person name="Gharbi K."/>
            <person name="Hall N."/>
            <person name="Watson M."/>
            <person name="Adriaenssens E.M."/>
            <person name="Foster-Nyarko E."/>
            <person name="Jarju S."/>
            <person name="Secka A."/>
            <person name="Antonio M."/>
            <person name="Oren A."/>
            <person name="Chaudhuri R.R."/>
            <person name="La Ragione R."/>
            <person name="Hildebrand F."/>
            <person name="Pallen M.J."/>
        </authorList>
    </citation>
    <scope>NUCLEOTIDE SEQUENCE</scope>
    <source>
        <strain evidence="1">ChiGjej3B3-7470</strain>
    </source>
</reference>
<feature type="non-terminal residue" evidence="1">
    <location>
        <position position="1"/>
    </location>
</feature>
<dbReference type="Proteomes" id="UP000712713">
    <property type="component" value="Unassembled WGS sequence"/>
</dbReference>
<comment type="caution">
    <text evidence="1">The sequence shown here is derived from an EMBL/GenBank/DDBJ whole genome shotgun (WGS) entry which is preliminary data.</text>
</comment>